<dbReference type="SUPFAM" id="SSF54695">
    <property type="entry name" value="POZ domain"/>
    <property type="match status" value="1"/>
</dbReference>
<dbReference type="Ensembl" id="ENSLLET00000050018.1">
    <property type="protein sequence ID" value="ENSLLEP00000048133.1"/>
    <property type="gene ID" value="ENSLLEG00000030376.1"/>
</dbReference>
<evidence type="ECO:0000313" key="4">
    <source>
        <dbReference type="Proteomes" id="UP000694569"/>
    </source>
</evidence>
<protein>
    <submittedName>
        <fullName evidence="3">BTB domain containing 17</fullName>
    </submittedName>
</protein>
<dbReference type="SMART" id="SM00875">
    <property type="entry name" value="BACK"/>
    <property type="match status" value="1"/>
</dbReference>
<organism evidence="3 4">
    <name type="scientific">Leptobrachium leishanense</name>
    <name type="common">Leishan spiny toad</name>
    <dbReference type="NCBI Taxonomy" id="445787"/>
    <lineage>
        <taxon>Eukaryota</taxon>
        <taxon>Metazoa</taxon>
        <taxon>Chordata</taxon>
        <taxon>Craniata</taxon>
        <taxon>Vertebrata</taxon>
        <taxon>Euteleostomi</taxon>
        <taxon>Amphibia</taxon>
        <taxon>Batrachia</taxon>
        <taxon>Anura</taxon>
        <taxon>Pelobatoidea</taxon>
        <taxon>Megophryidae</taxon>
        <taxon>Leptobrachium</taxon>
    </lineage>
</organism>
<feature type="signal peptide" evidence="1">
    <location>
        <begin position="1"/>
        <end position="30"/>
    </location>
</feature>
<dbReference type="AlphaFoldDB" id="A0A8C5WM68"/>
<dbReference type="OrthoDB" id="2359033at2759"/>
<dbReference type="InterPro" id="IPR011333">
    <property type="entry name" value="SKP1/BTB/POZ_sf"/>
</dbReference>
<dbReference type="InterPro" id="IPR056184">
    <property type="entry name" value="TRAF_BTBD17"/>
</dbReference>
<dbReference type="InterPro" id="IPR051481">
    <property type="entry name" value="BTB-POZ/Galectin-3-binding"/>
</dbReference>
<dbReference type="Pfam" id="PF23651">
    <property type="entry name" value="TRAF_BTBD17"/>
    <property type="match status" value="1"/>
</dbReference>
<evidence type="ECO:0000313" key="3">
    <source>
        <dbReference type="Ensembl" id="ENSLLEP00000048133.1"/>
    </source>
</evidence>
<dbReference type="InterPro" id="IPR000210">
    <property type="entry name" value="BTB/POZ_dom"/>
</dbReference>
<dbReference type="Proteomes" id="UP000694569">
    <property type="component" value="Unplaced"/>
</dbReference>
<dbReference type="SMART" id="SM00225">
    <property type="entry name" value="BTB"/>
    <property type="match status" value="1"/>
</dbReference>
<reference evidence="3" key="2">
    <citation type="submission" date="2025-09" db="UniProtKB">
        <authorList>
            <consortium name="Ensembl"/>
        </authorList>
    </citation>
    <scope>IDENTIFICATION</scope>
</reference>
<evidence type="ECO:0000259" key="2">
    <source>
        <dbReference type="PROSITE" id="PS50097"/>
    </source>
</evidence>
<dbReference type="Pfam" id="PF07707">
    <property type="entry name" value="BACK"/>
    <property type="match status" value="1"/>
</dbReference>
<dbReference type="Pfam" id="PF00651">
    <property type="entry name" value="BTB"/>
    <property type="match status" value="1"/>
</dbReference>
<sequence>MELQDIGLGKTRQTRWANVLSCLLLVLADAAHKSDLGTDASTTIINHSSMLIYRLQDLLQNGNSSDTTLRVQTINSDEVKVIHAHQLLLALQSDVFEGLLLNQSVVTLQEPADCAVLFEKFIRYLYCGEISVHLNQVVALHRLASKYHVAALQKGVSDYMKTHLASESTQGHVVSWYHYALRMDDESLQESCLKFLAWNLSTVISSSEWVTVSDDLMVSLLQRSDLVLQSELELFSAVEGWISKNNPDVPIIEKVLRSIRYPMISPSHLFQIQKQSTVLASYYASVQDLLFQAFQFHSASPLHFAKYFDVNCSMFVPRNYLSSSWGSQWIINNPARDDRSLSFQTQLGPSNYDTTKKITWNALFSPRWLPVSLRPAYSESVSGAAQSNRLEEGKPRLVVTSAVSGLDFAGVTFQKTVLVGVRRQHSKVFVKHVYNVHQSTDEVYDFLLHADLQKRTSEYLIDNSLHLHIIIKPIYHSLVKAK</sequence>
<dbReference type="PANTHER" id="PTHR24410">
    <property type="entry name" value="HL07962P-RELATED"/>
    <property type="match status" value="1"/>
</dbReference>
<dbReference type="GeneTree" id="ENSGT00950000182983"/>
<reference evidence="3" key="1">
    <citation type="submission" date="2025-08" db="UniProtKB">
        <authorList>
            <consortium name="Ensembl"/>
        </authorList>
    </citation>
    <scope>IDENTIFICATION</scope>
</reference>
<dbReference type="PROSITE" id="PS50097">
    <property type="entry name" value="BTB"/>
    <property type="match status" value="1"/>
</dbReference>
<gene>
    <name evidence="3" type="primary">BTBD17</name>
</gene>
<feature type="chain" id="PRO_5034698505" evidence="1">
    <location>
        <begin position="31"/>
        <end position="482"/>
    </location>
</feature>
<dbReference type="Gene3D" id="3.30.710.10">
    <property type="entry name" value="Potassium Channel Kv1.1, Chain A"/>
    <property type="match status" value="1"/>
</dbReference>
<dbReference type="InterPro" id="IPR011705">
    <property type="entry name" value="BACK"/>
</dbReference>
<accession>A0A8C5WM68</accession>
<feature type="domain" description="BTB" evidence="2">
    <location>
        <begin position="65"/>
        <end position="134"/>
    </location>
</feature>
<keyword evidence="4" id="KW-1185">Reference proteome</keyword>
<evidence type="ECO:0000256" key="1">
    <source>
        <dbReference type="SAM" id="SignalP"/>
    </source>
</evidence>
<dbReference type="Gene3D" id="1.25.40.420">
    <property type="match status" value="1"/>
</dbReference>
<name>A0A8C5WM68_9ANUR</name>
<dbReference type="CDD" id="cd18493">
    <property type="entry name" value="BACK_BTBD17"/>
    <property type="match status" value="1"/>
</dbReference>
<proteinExistence type="predicted"/>
<dbReference type="PANTHER" id="PTHR24410:SF12">
    <property type="entry name" value="BTB_POZ DOMAIN-CONTAINING PROTEIN 17"/>
    <property type="match status" value="1"/>
</dbReference>
<keyword evidence="1" id="KW-0732">Signal</keyword>